<keyword evidence="3" id="KW-0804">Transcription</keyword>
<reference evidence="5 6" key="1">
    <citation type="submission" date="2021-12" db="EMBL/GenBank/DDBJ databases">
        <title>Genome sequencing of bacteria with rrn-lacking chromosome and rrn-plasmid.</title>
        <authorList>
            <person name="Anda M."/>
            <person name="Iwasaki W."/>
        </authorList>
    </citation>
    <scope>NUCLEOTIDE SEQUENCE [LARGE SCALE GENOMIC DNA]</scope>
    <source>
        <strain evidence="5 6">NBRC 101262</strain>
    </source>
</reference>
<organism evidence="5 6">
    <name type="scientific">Persicobacter psychrovividus</name>
    <dbReference type="NCBI Taxonomy" id="387638"/>
    <lineage>
        <taxon>Bacteria</taxon>
        <taxon>Pseudomonadati</taxon>
        <taxon>Bacteroidota</taxon>
        <taxon>Cytophagia</taxon>
        <taxon>Cytophagales</taxon>
        <taxon>Persicobacteraceae</taxon>
        <taxon>Persicobacter</taxon>
    </lineage>
</organism>
<dbReference type="PANTHER" id="PTHR30146:SF109">
    <property type="entry name" value="HTH-TYPE TRANSCRIPTIONAL REGULATOR GALS"/>
    <property type="match status" value="1"/>
</dbReference>
<keyword evidence="1" id="KW-0805">Transcription regulation</keyword>
<dbReference type="InterPro" id="IPR010982">
    <property type="entry name" value="Lambda_DNA-bd_dom_sf"/>
</dbReference>
<dbReference type="InterPro" id="IPR000843">
    <property type="entry name" value="HTH_LacI"/>
</dbReference>
<dbReference type="SMART" id="SM00354">
    <property type="entry name" value="HTH_LACI"/>
    <property type="match status" value="1"/>
</dbReference>
<gene>
    <name evidence="5" type="ORF">PEPS_09930</name>
</gene>
<proteinExistence type="predicted"/>
<keyword evidence="6" id="KW-1185">Reference proteome</keyword>
<dbReference type="InterPro" id="IPR001761">
    <property type="entry name" value="Peripla_BP/Lac1_sug-bd_dom"/>
</dbReference>
<evidence type="ECO:0000313" key="5">
    <source>
        <dbReference type="EMBL" id="BDC98712.1"/>
    </source>
</evidence>
<dbReference type="Proteomes" id="UP001354989">
    <property type="component" value="Chromosome"/>
</dbReference>
<dbReference type="CDD" id="cd06267">
    <property type="entry name" value="PBP1_LacI_sugar_binding-like"/>
    <property type="match status" value="1"/>
</dbReference>
<protein>
    <submittedName>
        <fullName evidence="5">LacI family transcriptional regulator</fullName>
    </submittedName>
</protein>
<evidence type="ECO:0000256" key="1">
    <source>
        <dbReference type="ARBA" id="ARBA00023015"/>
    </source>
</evidence>
<dbReference type="RefSeq" id="WP_332920373.1">
    <property type="nucleotide sequence ID" value="NZ_AP025292.1"/>
</dbReference>
<dbReference type="EMBL" id="AP025292">
    <property type="protein sequence ID" value="BDC98712.1"/>
    <property type="molecule type" value="Genomic_DNA"/>
</dbReference>
<dbReference type="InterPro" id="IPR028082">
    <property type="entry name" value="Peripla_BP_I"/>
</dbReference>
<evidence type="ECO:0000259" key="4">
    <source>
        <dbReference type="SMART" id="SM00354"/>
    </source>
</evidence>
<evidence type="ECO:0000256" key="3">
    <source>
        <dbReference type="ARBA" id="ARBA00023163"/>
    </source>
</evidence>
<name>A0ABM7VD70_9BACT</name>
<dbReference type="Pfam" id="PF00532">
    <property type="entry name" value="Peripla_BP_1"/>
    <property type="match status" value="1"/>
</dbReference>
<dbReference type="SUPFAM" id="SSF47413">
    <property type="entry name" value="lambda repressor-like DNA-binding domains"/>
    <property type="match status" value="1"/>
</dbReference>
<dbReference type="Pfam" id="PF00356">
    <property type="entry name" value="LacI"/>
    <property type="match status" value="1"/>
</dbReference>
<dbReference type="PANTHER" id="PTHR30146">
    <property type="entry name" value="LACI-RELATED TRANSCRIPTIONAL REPRESSOR"/>
    <property type="match status" value="1"/>
</dbReference>
<keyword evidence="2" id="KW-0238">DNA-binding</keyword>
<sequence>MKTQVTIKDIAKALNISPSTVSRALKDHPDISQKTKDAVNKIAAELDYHPNTIAQSLRKSRSNTIGVVVPELVHHFFASVISGIEDIAYKAGYRVVICQTNEDVTREKINISALISSRVDGVLCSMTKETKEYSHFKSIQNRNIPLIFFDRICNEIKADSVVVQDYEGAYEAVEHLIEQGCKRIAHFKGPDSLLITRQRLNGYYDAMRESHLQIDEDLIIQADDRESARKAIYDLVKSEEPMPDGIFCVNDNVAVGAMMQLREMGINVPREVKIVGFEDDTTFTRLTDPQISSVFQPAFEMGQRATEMFLDELKRKEAHPEKILEPKTPRIEVLKTKVVVRGSSNEQVAQQERARRNYLENV</sequence>
<evidence type="ECO:0000256" key="2">
    <source>
        <dbReference type="ARBA" id="ARBA00023125"/>
    </source>
</evidence>
<dbReference type="Gene3D" id="1.10.260.40">
    <property type="entry name" value="lambda repressor-like DNA-binding domains"/>
    <property type="match status" value="1"/>
</dbReference>
<accession>A0ABM7VD70</accession>
<dbReference type="SUPFAM" id="SSF53822">
    <property type="entry name" value="Periplasmic binding protein-like I"/>
    <property type="match status" value="1"/>
</dbReference>
<dbReference type="CDD" id="cd01392">
    <property type="entry name" value="HTH_LacI"/>
    <property type="match status" value="1"/>
</dbReference>
<dbReference type="Gene3D" id="3.40.50.2300">
    <property type="match status" value="2"/>
</dbReference>
<evidence type="ECO:0000313" key="6">
    <source>
        <dbReference type="Proteomes" id="UP001354989"/>
    </source>
</evidence>
<feature type="domain" description="HTH lacI-type" evidence="4">
    <location>
        <begin position="4"/>
        <end position="74"/>
    </location>
</feature>